<evidence type="ECO:0000256" key="5">
    <source>
        <dbReference type="SAM" id="MobiDB-lite"/>
    </source>
</evidence>
<dbReference type="SUPFAM" id="SSF46626">
    <property type="entry name" value="Cytochrome c"/>
    <property type="match status" value="1"/>
</dbReference>
<dbReference type="GO" id="GO:0046872">
    <property type="term" value="F:metal ion binding"/>
    <property type="evidence" value="ECO:0007669"/>
    <property type="project" value="UniProtKB-KW"/>
</dbReference>
<dbReference type="Gene3D" id="1.10.760.10">
    <property type="entry name" value="Cytochrome c-like domain"/>
    <property type="match status" value="1"/>
</dbReference>
<evidence type="ECO:0000313" key="7">
    <source>
        <dbReference type="EMBL" id="TCV90624.1"/>
    </source>
</evidence>
<accession>A0A4R3YHZ3</accession>
<dbReference type="PANTHER" id="PTHR30600">
    <property type="entry name" value="CYTOCHROME C PEROXIDASE-RELATED"/>
    <property type="match status" value="1"/>
</dbReference>
<dbReference type="GO" id="GO:0020037">
    <property type="term" value="F:heme binding"/>
    <property type="evidence" value="ECO:0007669"/>
    <property type="project" value="InterPro"/>
</dbReference>
<dbReference type="GO" id="GO:0004130">
    <property type="term" value="F:cytochrome-c peroxidase activity"/>
    <property type="evidence" value="ECO:0007669"/>
    <property type="project" value="TreeGrafter"/>
</dbReference>
<reference evidence="7 8" key="1">
    <citation type="submission" date="2019-03" db="EMBL/GenBank/DDBJ databases">
        <title>Genomic Encyclopedia of Type Strains, Phase IV (KMG-IV): sequencing the most valuable type-strain genomes for metagenomic binning, comparative biology and taxonomic classification.</title>
        <authorList>
            <person name="Goeker M."/>
        </authorList>
    </citation>
    <scope>NUCLEOTIDE SEQUENCE [LARGE SCALE GENOMIC DNA]</scope>
    <source>
        <strain evidence="7 8">DSM 100309</strain>
    </source>
</reference>
<keyword evidence="2 4" id="KW-0479">Metal-binding</keyword>
<evidence type="ECO:0000256" key="1">
    <source>
        <dbReference type="ARBA" id="ARBA00022617"/>
    </source>
</evidence>
<comment type="caution">
    <text evidence="7">The sequence shown here is derived from an EMBL/GenBank/DDBJ whole genome shotgun (WGS) entry which is preliminary data.</text>
</comment>
<keyword evidence="3 4" id="KW-0408">Iron</keyword>
<feature type="domain" description="Cytochrome c" evidence="6">
    <location>
        <begin position="318"/>
        <end position="487"/>
    </location>
</feature>
<keyword evidence="1 4" id="KW-0349">Heme</keyword>
<keyword evidence="8" id="KW-1185">Reference proteome</keyword>
<evidence type="ECO:0000256" key="4">
    <source>
        <dbReference type="PROSITE-ProRule" id="PRU00433"/>
    </source>
</evidence>
<proteinExistence type="predicted"/>
<protein>
    <recommendedName>
        <fullName evidence="6">Cytochrome c domain-containing protein</fullName>
    </recommendedName>
</protein>
<feature type="region of interest" description="Disordered" evidence="5">
    <location>
        <begin position="445"/>
        <end position="475"/>
    </location>
</feature>
<dbReference type="Pfam" id="PF21419">
    <property type="entry name" value="RoxA-like_Cyt-c"/>
    <property type="match status" value="1"/>
</dbReference>
<evidence type="ECO:0000259" key="6">
    <source>
        <dbReference type="PROSITE" id="PS51007"/>
    </source>
</evidence>
<dbReference type="InterPro" id="IPR036909">
    <property type="entry name" value="Cyt_c-like_dom_sf"/>
</dbReference>
<dbReference type="OrthoDB" id="9805202at2"/>
<feature type="compositionally biased region" description="Polar residues" evidence="5">
    <location>
        <begin position="449"/>
        <end position="465"/>
    </location>
</feature>
<dbReference type="RefSeq" id="WP_124947463.1">
    <property type="nucleotide sequence ID" value="NZ_BHVT01000073.1"/>
</dbReference>
<name>A0A4R3YHZ3_9PROT</name>
<evidence type="ECO:0000256" key="3">
    <source>
        <dbReference type="ARBA" id="ARBA00023004"/>
    </source>
</evidence>
<dbReference type="InterPro" id="IPR009056">
    <property type="entry name" value="Cyt_c-like_dom"/>
</dbReference>
<dbReference type="PANTHER" id="PTHR30600:SF9">
    <property type="entry name" value="BLR7738 PROTEIN"/>
    <property type="match status" value="1"/>
</dbReference>
<sequence length="487" mass="55113">MACSTKKCRLLWSIGIILLILGAIGAYVGWYKFFREEPQPDWVTSTPEMRFKYGSIGAENDAGIPYWIFYVLPRMFPEKLPGPGGYASLGVPWEQGQELPVGFTKKVIGFPRVGNNCAVCHTTSYRSTKDEYPTLVTAGPAHTTDVEAFFRYLVDCARDPRFTPDNIMNEINLVTKLDWIDKLAYRFLIIPITKKRLLEREQQFAWIYRKDFPDWGRGRDDAMNLTKYFMIKAKMDDTYGPTDMPSVWNLQKYQPEKGMRMNLAGDSHDAYSVIMDSALGLLGAAPKNNNVFLKQVDWLHDYLGKLPPPKYPFPINQELAAQGKTVFDQQCATCHASAKTGIPLPLAEIGTDKGRLESWNKEAAIKANKVVQKMGLKRKGLVEETLIGYNVPFLDGIWLRAPYLHNGSIPNLRELLTAPNERTAIFYRGYDLYDQDNVGFIAQGEDAQRTGSKQDASQRGNSNQGHDFGTSLPENDKKSLIEYLKTL</sequence>
<organism evidence="7 8">
    <name type="scientific">Sulfurirhabdus autotrophica</name>
    <dbReference type="NCBI Taxonomy" id="1706046"/>
    <lineage>
        <taxon>Bacteria</taxon>
        <taxon>Pseudomonadati</taxon>
        <taxon>Pseudomonadota</taxon>
        <taxon>Betaproteobacteria</taxon>
        <taxon>Nitrosomonadales</taxon>
        <taxon>Sulfuricellaceae</taxon>
        <taxon>Sulfurirhabdus</taxon>
    </lineage>
</organism>
<gene>
    <name evidence="7" type="ORF">EDC63_101598</name>
</gene>
<dbReference type="EMBL" id="SMCO01000001">
    <property type="protein sequence ID" value="TCV90624.1"/>
    <property type="molecule type" value="Genomic_DNA"/>
</dbReference>
<evidence type="ECO:0000256" key="2">
    <source>
        <dbReference type="ARBA" id="ARBA00022723"/>
    </source>
</evidence>
<evidence type="ECO:0000313" key="8">
    <source>
        <dbReference type="Proteomes" id="UP000295367"/>
    </source>
</evidence>
<dbReference type="GO" id="GO:0009055">
    <property type="term" value="F:electron transfer activity"/>
    <property type="evidence" value="ECO:0007669"/>
    <property type="project" value="InterPro"/>
</dbReference>
<dbReference type="PROSITE" id="PS51007">
    <property type="entry name" value="CYTC"/>
    <property type="match status" value="1"/>
</dbReference>
<dbReference type="AlphaFoldDB" id="A0A4R3YHZ3"/>
<dbReference type="Proteomes" id="UP000295367">
    <property type="component" value="Unassembled WGS sequence"/>
</dbReference>
<dbReference type="InterPro" id="IPR051395">
    <property type="entry name" value="Cytochrome_c_Peroxidase/MauG"/>
</dbReference>